<feature type="region of interest" description="Disordered" evidence="1">
    <location>
        <begin position="1"/>
        <end position="29"/>
    </location>
</feature>
<proteinExistence type="predicted"/>
<gene>
    <name evidence="2" type="ORF">K402DRAFT_131441</name>
</gene>
<feature type="region of interest" description="Disordered" evidence="1">
    <location>
        <begin position="101"/>
        <end position="136"/>
    </location>
</feature>
<evidence type="ECO:0000313" key="2">
    <source>
        <dbReference type="EMBL" id="KAF1991684.1"/>
    </source>
</evidence>
<feature type="region of interest" description="Disordered" evidence="1">
    <location>
        <begin position="73"/>
        <end position="92"/>
    </location>
</feature>
<accession>A0A6G1HF25</accession>
<dbReference type="AlphaFoldDB" id="A0A6G1HF25"/>
<feature type="region of interest" description="Disordered" evidence="1">
    <location>
        <begin position="435"/>
        <end position="472"/>
    </location>
</feature>
<feature type="region of interest" description="Disordered" evidence="1">
    <location>
        <begin position="374"/>
        <end position="395"/>
    </location>
</feature>
<sequence length="636" mass="70226">MYDQQNRTTPRLGFLVGSSPPAASRPDDAIQEQRPLQWNLLYLSLGDVMDVARINTLAIEDSIDESKFHSAATTLDDDQEHSTGDGTDHWQTEDISLPYTESEARTEHQQNKHIDTIREGQSNTNKAGTPFPPRLSSKGALKSLRALLFLDTPESRAASSQDPTDPSNPALSEFASEYSIPQFDGSIADSTSEREDSFSRNSFSSDSKVFKWQQLVAHPRTALYQDSSADVDTCWTFGEPNEAIEQQHTSANHIPANSLPTITSPTNIFSNAQVPLNGEYPLTHHWNSSSSSIDTVSSPHTSDPSDGFDTDPSSTSNSPRSSARSLKSLTSTTPLFQRERERATGALYRGAVQQRPNPKLQNIRAFERSFSFRDPTLRPLPTTHRPRSSSNKSESAALFLQKRREELWRTTHRPDLTKAMALRVNSLENMNEYPSNWPLSSKQSENPTPILPGSAKLPPASYQYNPEGESFDHRQAPRSIRAMNSMASPDLPSRPGSVASYRERFPPRTTSLNGSLRAASRASSVNESPVGKSEVVIELQNLAPSPPSPASPPPLPPPPPADNIERIKEPPKAYPDSSGIERRDIPVYAKSFDIGRYHVPATTAEQRRQMGDDRGFLTKLCHFGGCCLGANAYTDD</sequence>
<feature type="compositionally biased region" description="Pro residues" evidence="1">
    <location>
        <begin position="544"/>
        <end position="561"/>
    </location>
</feature>
<name>A0A6G1HF25_9PEZI</name>
<feature type="compositionally biased region" description="Polar residues" evidence="1">
    <location>
        <begin position="435"/>
        <end position="447"/>
    </location>
</feature>
<feature type="region of interest" description="Disordered" evidence="1">
    <location>
        <begin position="484"/>
        <end position="580"/>
    </location>
</feature>
<keyword evidence="3" id="KW-1185">Reference proteome</keyword>
<feature type="compositionally biased region" description="Basic and acidic residues" evidence="1">
    <location>
        <begin position="80"/>
        <end position="92"/>
    </location>
</feature>
<feature type="compositionally biased region" description="Low complexity" evidence="1">
    <location>
        <begin position="288"/>
        <end position="302"/>
    </location>
</feature>
<feature type="compositionally biased region" description="Basic and acidic residues" evidence="1">
    <location>
        <begin position="102"/>
        <end position="118"/>
    </location>
</feature>
<dbReference type="EMBL" id="ML977139">
    <property type="protein sequence ID" value="KAF1991684.1"/>
    <property type="molecule type" value="Genomic_DNA"/>
</dbReference>
<dbReference type="Proteomes" id="UP000800041">
    <property type="component" value="Unassembled WGS sequence"/>
</dbReference>
<feature type="compositionally biased region" description="Low complexity" evidence="1">
    <location>
        <begin position="310"/>
        <end position="329"/>
    </location>
</feature>
<organism evidence="2 3">
    <name type="scientific">Aulographum hederae CBS 113979</name>
    <dbReference type="NCBI Taxonomy" id="1176131"/>
    <lineage>
        <taxon>Eukaryota</taxon>
        <taxon>Fungi</taxon>
        <taxon>Dikarya</taxon>
        <taxon>Ascomycota</taxon>
        <taxon>Pezizomycotina</taxon>
        <taxon>Dothideomycetes</taxon>
        <taxon>Pleosporomycetidae</taxon>
        <taxon>Aulographales</taxon>
        <taxon>Aulographaceae</taxon>
    </lineage>
</organism>
<reference evidence="2" key="1">
    <citation type="journal article" date="2020" name="Stud. Mycol.">
        <title>101 Dothideomycetes genomes: a test case for predicting lifestyles and emergence of pathogens.</title>
        <authorList>
            <person name="Haridas S."/>
            <person name="Albert R."/>
            <person name="Binder M."/>
            <person name="Bloem J."/>
            <person name="Labutti K."/>
            <person name="Salamov A."/>
            <person name="Andreopoulos B."/>
            <person name="Baker S."/>
            <person name="Barry K."/>
            <person name="Bills G."/>
            <person name="Bluhm B."/>
            <person name="Cannon C."/>
            <person name="Castanera R."/>
            <person name="Culley D."/>
            <person name="Daum C."/>
            <person name="Ezra D."/>
            <person name="Gonzalez J."/>
            <person name="Henrissat B."/>
            <person name="Kuo A."/>
            <person name="Liang C."/>
            <person name="Lipzen A."/>
            <person name="Lutzoni F."/>
            <person name="Magnuson J."/>
            <person name="Mondo S."/>
            <person name="Nolan M."/>
            <person name="Ohm R."/>
            <person name="Pangilinan J."/>
            <person name="Park H.-J."/>
            <person name="Ramirez L."/>
            <person name="Alfaro M."/>
            <person name="Sun H."/>
            <person name="Tritt A."/>
            <person name="Yoshinaga Y."/>
            <person name="Zwiers L.-H."/>
            <person name="Turgeon B."/>
            <person name="Goodwin S."/>
            <person name="Spatafora J."/>
            <person name="Crous P."/>
            <person name="Grigoriev I."/>
        </authorList>
    </citation>
    <scope>NUCLEOTIDE SEQUENCE</scope>
    <source>
        <strain evidence="2">CBS 113979</strain>
    </source>
</reference>
<evidence type="ECO:0000256" key="1">
    <source>
        <dbReference type="SAM" id="MobiDB-lite"/>
    </source>
</evidence>
<evidence type="ECO:0000313" key="3">
    <source>
        <dbReference type="Proteomes" id="UP000800041"/>
    </source>
</evidence>
<protein>
    <submittedName>
        <fullName evidence="2">Uncharacterized protein</fullName>
    </submittedName>
</protein>
<feature type="region of interest" description="Disordered" evidence="1">
    <location>
        <begin position="288"/>
        <end position="338"/>
    </location>
</feature>